<dbReference type="AlphaFoldDB" id="A0A6P1BIS1"/>
<accession>A0A6P1BIS1</accession>
<dbReference type="InterPro" id="IPR036249">
    <property type="entry name" value="Thioredoxin-like_sf"/>
</dbReference>
<dbReference type="GO" id="GO:0016740">
    <property type="term" value="F:transferase activity"/>
    <property type="evidence" value="ECO:0007669"/>
    <property type="project" value="UniProtKB-KW"/>
</dbReference>
<dbReference type="Proteomes" id="UP000468531">
    <property type="component" value="Unassembled WGS sequence"/>
</dbReference>
<keyword evidence="2" id="KW-0808">Transferase</keyword>
<dbReference type="Pfam" id="PF13417">
    <property type="entry name" value="GST_N_3"/>
    <property type="match status" value="1"/>
</dbReference>
<keyword evidence="3" id="KW-1185">Reference proteome</keyword>
<proteinExistence type="predicted"/>
<comment type="caution">
    <text evidence="2">The sequence shown here is derived from an EMBL/GenBank/DDBJ whole genome shotgun (WGS) entry which is preliminary data.</text>
</comment>
<evidence type="ECO:0000313" key="2">
    <source>
        <dbReference type="EMBL" id="NEU98295.1"/>
    </source>
</evidence>
<dbReference type="Gene3D" id="3.40.30.10">
    <property type="entry name" value="Glutaredoxin"/>
    <property type="match status" value="1"/>
</dbReference>
<dbReference type="SUPFAM" id="SSF52833">
    <property type="entry name" value="Thioredoxin-like"/>
    <property type="match status" value="1"/>
</dbReference>
<dbReference type="SUPFAM" id="SSF47616">
    <property type="entry name" value="GST C-terminal domain-like"/>
    <property type="match status" value="1"/>
</dbReference>
<dbReference type="Gene3D" id="1.20.1050.10">
    <property type="match status" value="1"/>
</dbReference>
<dbReference type="CDD" id="cd03205">
    <property type="entry name" value="GST_C_6"/>
    <property type="match status" value="1"/>
</dbReference>
<feature type="domain" description="GST N-terminal" evidence="1">
    <location>
        <begin position="1"/>
        <end position="83"/>
    </location>
</feature>
<reference evidence="2 3" key="1">
    <citation type="journal article" date="2020" name="Arch. Microbiol.">
        <title>Bradyrhizobium uaiense sp. nov., a new highly efficient cowpea symbiont.</title>
        <authorList>
            <person name="Cabral Michel D."/>
            <person name="Azarias Guimaraes A."/>
            <person name="Martins da Costa E."/>
            <person name="Soares de Carvalho T."/>
            <person name="Balsanelli E."/>
            <person name="Willems A."/>
            <person name="Maltempi de Souza E."/>
            <person name="de Souza Moreira F.M."/>
        </authorList>
    </citation>
    <scope>NUCLEOTIDE SEQUENCE [LARGE SCALE GENOMIC DNA]</scope>
    <source>
        <strain evidence="2 3">UFLA 03-164</strain>
    </source>
</reference>
<evidence type="ECO:0000313" key="3">
    <source>
        <dbReference type="Proteomes" id="UP000468531"/>
    </source>
</evidence>
<sequence>MKLYYAPQSPFARKVRVAAIELGLSDRITLEYAKVVPGLANRTYADAVNPLRQVPALVADDGKIIHGSAVICDYLNALAGGNLLPPPTASDRWRVLTNDALAQGMCDAVIAVRYETGLRPPELRWPAWVDDQWDKIRSGLAWFNDHGDQLDGPLDISHITLGCLLGYVEFRFGDHGWTDFPVVTSWYRSLCRRSSFELTRPADPSA</sequence>
<dbReference type="InterPro" id="IPR036282">
    <property type="entry name" value="Glutathione-S-Trfase_C_sf"/>
</dbReference>
<gene>
    <name evidence="2" type="ORF">FNJ47_21315</name>
</gene>
<name>A0A6P1BIS1_9BRAD</name>
<evidence type="ECO:0000259" key="1">
    <source>
        <dbReference type="PROSITE" id="PS50404"/>
    </source>
</evidence>
<dbReference type="RefSeq" id="WP_163156476.1">
    <property type="nucleotide sequence ID" value="NZ_VKHP01000087.1"/>
</dbReference>
<dbReference type="EMBL" id="VKHP01000087">
    <property type="protein sequence ID" value="NEU98295.1"/>
    <property type="molecule type" value="Genomic_DNA"/>
</dbReference>
<dbReference type="PROSITE" id="PS50404">
    <property type="entry name" value="GST_NTER"/>
    <property type="match status" value="1"/>
</dbReference>
<protein>
    <submittedName>
        <fullName evidence="2">Glutathione S-transferase family protein</fullName>
    </submittedName>
</protein>
<dbReference type="InterPro" id="IPR004045">
    <property type="entry name" value="Glutathione_S-Trfase_N"/>
</dbReference>
<dbReference type="Pfam" id="PF13410">
    <property type="entry name" value="GST_C_2"/>
    <property type="match status" value="1"/>
</dbReference>
<organism evidence="2 3">
    <name type="scientific">Bradyrhizobium uaiense</name>
    <dbReference type="NCBI Taxonomy" id="2594946"/>
    <lineage>
        <taxon>Bacteria</taxon>
        <taxon>Pseudomonadati</taxon>
        <taxon>Pseudomonadota</taxon>
        <taxon>Alphaproteobacteria</taxon>
        <taxon>Hyphomicrobiales</taxon>
        <taxon>Nitrobacteraceae</taxon>
        <taxon>Bradyrhizobium</taxon>
    </lineage>
</organism>